<reference evidence="1 2" key="1">
    <citation type="journal article" date="2013" name="Curr. Biol.">
        <title>The Genome of the Foraminiferan Reticulomyxa filosa.</title>
        <authorList>
            <person name="Glockner G."/>
            <person name="Hulsmann N."/>
            <person name="Schleicher M."/>
            <person name="Noegel A.A."/>
            <person name="Eichinger L."/>
            <person name="Gallinger C."/>
            <person name="Pawlowski J."/>
            <person name="Sierra R."/>
            <person name="Euteneuer U."/>
            <person name="Pillet L."/>
            <person name="Moustafa A."/>
            <person name="Platzer M."/>
            <person name="Groth M."/>
            <person name="Szafranski K."/>
            <person name="Schliwa M."/>
        </authorList>
    </citation>
    <scope>NUCLEOTIDE SEQUENCE [LARGE SCALE GENOMIC DNA]</scope>
</reference>
<organism evidence="1 2">
    <name type="scientific">Reticulomyxa filosa</name>
    <dbReference type="NCBI Taxonomy" id="46433"/>
    <lineage>
        <taxon>Eukaryota</taxon>
        <taxon>Sar</taxon>
        <taxon>Rhizaria</taxon>
        <taxon>Retaria</taxon>
        <taxon>Foraminifera</taxon>
        <taxon>Monothalamids</taxon>
        <taxon>Reticulomyxidae</taxon>
        <taxon>Reticulomyxa</taxon>
    </lineage>
</organism>
<dbReference type="OrthoDB" id="8008316at2759"/>
<protein>
    <submittedName>
        <fullName evidence="1">Uncharacterized protein</fullName>
    </submittedName>
</protein>
<sequence length="191" mass="21863">ALNTNKIYIIPALVNKETSSVARSDIDKAYLLAKTFAEPPQPPKDVDEKHYEMIEDDIRFKVAISKSLELNDNFIGVSDTHQSNITKEEVIEAMRHLSPYKAQGPDNIHNQRLKNGGNAMIESLVFLFGWSFRMGYIPIAWKKANIVPIPKPDRDHSQCKNHRPIALLSSVGKLMERIITRRLMWWIPIMA</sequence>
<dbReference type="EMBL" id="ASPP01041056">
    <property type="protein sequence ID" value="ETO00440.1"/>
    <property type="molecule type" value="Genomic_DNA"/>
</dbReference>
<comment type="caution">
    <text evidence="1">The sequence shown here is derived from an EMBL/GenBank/DDBJ whole genome shotgun (WGS) entry which is preliminary data.</text>
</comment>
<dbReference type="PANTHER" id="PTHR19446">
    <property type="entry name" value="REVERSE TRANSCRIPTASES"/>
    <property type="match status" value="1"/>
</dbReference>
<evidence type="ECO:0000313" key="1">
    <source>
        <dbReference type="EMBL" id="ETO00440.1"/>
    </source>
</evidence>
<keyword evidence="2" id="KW-1185">Reference proteome</keyword>
<gene>
    <name evidence="1" type="ORF">RFI_37004</name>
</gene>
<accession>X6LIB4</accession>
<evidence type="ECO:0000313" key="2">
    <source>
        <dbReference type="Proteomes" id="UP000023152"/>
    </source>
</evidence>
<dbReference type="AlphaFoldDB" id="X6LIB4"/>
<feature type="non-terminal residue" evidence="1">
    <location>
        <position position="1"/>
    </location>
</feature>
<dbReference type="Proteomes" id="UP000023152">
    <property type="component" value="Unassembled WGS sequence"/>
</dbReference>
<proteinExistence type="predicted"/>
<name>X6LIB4_RETFI</name>